<accession>A0A0F9TP86</accession>
<reference evidence="3" key="1">
    <citation type="journal article" date="2015" name="Nature">
        <title>Complex archaea that bridge the gap between prokaryotes and eukaryotes.</title>
        <authorList>
            <person name="Spang A."/>
            <person name="Saw J.H."/>
            <person name="Jorgensen S.L."/>
            <person name="Zaremba-Niedzwiedzka K."/>
            <person name="Martijn J."/>
            <person name="Lind A.E."/>
            <person name="van Eijk R."/>
            <person name="Schleper C."/>
            <person name="Guy L."/>
            <person name="Ettema T.J."/>
        </authorList>
    </citation>
    <scope>NUCLEOTIDE SEQUENCE</scope>
</reference>
<dbReference type="GO" id="GO:0050660">
    <property type="term" value="F:flavin adenine dinucleotide binding"/>
    <property type="evidence" value="ECO:0007669"/>
    <property type="project" value="TreeGrafter"/>
</dbReference>
<protein>
    <recommendedName>
        <fullName evidence="4">FAD/NAD(P)-binding domain-containing protein</fullName>
    </recommendedName>
</protein>
<dbReference type="AlphaFoldDB" id="A0A0F9TP86"/>
<dbReference type="PRINTS" id="PR00368">
    <property type="entry name" value="FADPNR"/>
</dbReference>
<evidence type="ECO:0000256" key="1">
    <source>
        <dbReference type="ARBA" id="ARBA00023002"/>
    </source>
</evidence>
<feature type="transmembrane region" description="Helical" evidence="2">
    <location>
        <begin position="6"/>
        <end position="26"/>
    </location>
</feature>
<dbReference type="SUPFAM" id="SSF51905">
    <property type="entry name" value="FAD/NAD(P)-binding domain"/>
    <property type="match status" value="1"/>
</dbReference>
<dbReference type="InterPro" id="IPR036188">
    <property type="entry name" value="FAD/NAD-bd_sf"/>
</dbReference>
<name>A0A0F9TP86_9ZZZZ</name>
<keyword evidence="2" id="KW-1133">Transmembrane helix</keyword>
<dbReference type="Gene3D" id="3.50.50.60">
    <property type="entry name" value="FAD/NAD(P)-binding domain"/>
    <property type="match status" value="1"/>
</dbReference>
<evidence type="ECO:0000256" key="2">
    <source>
        <dbReference type="SAM" id="Phobius"/>
    </source>
</evidence>
<keyword evidence="2" id="KW-0812">Transmembrane</keyword>
<dbReference type="EMBL" id="LAZR01000219">
    <property type="protein sequence ID" value="KKN81149.1"/>
    <property type="molecule type" value="Genomic_DNA"/>
</dbReference>
<dbReference type="GO" id="GO:0004497">
    <property type="term" value="F:monooxygenase activity"/>
    <property type="evidence" value="ECO:0007669"/>
    <property type="project" value="TreeGrafter"/>
</dbReference>
<dbReference type="PANTHER" id="PTHR43539:SF78">
    <property type="entry name" value="FLAVIN-CONTAINING MONOOXYGENASE"/>
    <property type="match status" value="1"/>
</dbReference>
<dbReference type="Pfam" id="PF13738">
    <property type="entry name" value="Pyr_redox_3"/>
    <property type="match status" value="1"/>
</dbReference>
<keyword evidence="1" id="KW-0560">Oxidoreductase</keyword>
<proteinExistence type="predicted"/>
<dbReference type="PANTHER" id="PTHR43539">
    <property type="entry name" value="FLAVIN-BINDING MONOOXYGENASE-LIKE PROTEIN (AFU_ORTHOLOGUE AFUA_4G09220)"/>
    <property type="match status" value="1"/>
</dbReference>
<keyword evidence="2" id="KW-0472">Membrane</keyword>
<dbReference type="PRINTS" id="PR00411">
    <property type="entry name" value="PNDRDTASEI"/>
</dbReference>
<evidence type="ECO:0008006" key="4">
    <source>
        <dbReference type="Google" id="ProtNLM"/>
    </source>
</evidence>
<dbReference type="InterPro" id="IPR050982">
    <property type="entry name" value="Auxin_biosynth/cation_transpt"/>
</dbReference>
<evidence type="ECO:0000313" key="3">
    <source>
        <dbReference type="EMBL" id="KKN81149.1"/>
    </source>
</evidence>
<comment type="caution">
    <text evidence="3">The sequence shown here is derived from an EMBL/GenBank/DDBJ whole genome shotgun (WGS) entry which is preliminary data.</text>
</comment>
<gene>
    <name evidence="3" type="ORF">LCGC14_0322130</name>
</gene>
<sequence>MEKHQLPIAIIGAGPVGLVTAAHLLAKGMTPLIFESGSKAGANVELWAHVKMFSPWQSNVDGLAAQLLSAEGWISPPENEYPNGRQLLDGFVQPLANSAQIHSHLRLNTRVLAATRFGHDAMKTQGRSQAPFLLRVAGPAGNEDVLACAVIDASGTYQTPNWMGAHGIPALGEAEHAAHIAYSTPAVLGRDRNRYANKRVLVVGGGHSALNALQDMVRLAQDASQTKVLWAIRGDSAEGSLGSANDPLEQRGKLGLRIRQFLDEGRIELFTNVAIDQVIGNSKGLTVKAGEQVLPTIDELIVATGFRPDLSVLTELRTAVDPATQSAMLLAPLIDPNQHSCGTVRLHGAEELVHPEENFFIVGMKSYGRAPTFLLKTGYEQVRSVVEALEHSLNVTKRAELTLPESDLCNVD</sequence>
<dbReference type="Pfam" id="PF13450">
    <property type="entry name" value="NAD_binding_8"/>
    <property type="match status" value="1"/>
</dbReference>
<organism evidence="3">
    <name type="scientific">marine sediment metagenome</name>
    <dbReference type="NCBI Taxonomy" id="412755"/>
    <lineage>
        <taxon>unclassified sequences</taxon>
        <taxon>metagenomes</taxon>
        <taxon>ecological metagenomes</taxon>
    </lineage>
</organism>